<dbReference type="PATRIC" id="fig|33051.5.peg.1456"/>
<comment type="caution">
    <text evidence="1">The sequence shown here is derived from an EMBL/GenBank/DDBJ whole genome shotgun (WGS) entry which is preliminary data.</text>
</comment>
<sequence length="284" mass="31670">MSNAGLSSLQEIRFGGREVHQVLPIDAYGILPIPGVELERHRDGRLTLRLRYRGWADTPYDVSQEDWDRLAALEKTAFAPVPPAREKGNPMIVVHCTSGMIASTRSQARGWWACNPGDRPAMAYNDAVLDLAMKAMGCKATEKEAIWRFSTCTAAKAKLDNPIEQAKLEEFRRRWDTQREPGSDILARARMALRAAQQTPTEALRADAYHKIMDFGRQQQALRGIIQESGSGLPDPQDSDAKTQAIVSNQLRQWSADVEGQNRNYIDLLESYAALPIGQPVPQS</sequence>
<accession>A0A147JBJ9</accession>
<dbReference type="EMBL" id="LDTC01000022">
    <property type="protein sequence ID" value="KTW16165.1"/>
    <property type="molecule type" value="Genomic_DNA"/>
</dbReference>
<dbReference type="Proteomes" id="UP000074410">
    <property type="component" value="Unassembled WGS sequence"/>
</dbReference>
<proteinExistence type="predicted"/>
<evidence type="ECO:0000313" key="1">
    <source>
        <dbReference type="EMBL" id="KTW16165.1"/>
    </source>
</evidence>
<organism evidence="1 2">
    <name type="scientific">Sphingomonas sanguinis</name>
    <dbReference type="NCBI Taxonomy" id="33051"/>
    <lineage>
        <taxon>Bacteria</taxon>
        <taxon>Pseudomonadati</taxon>
        <taxon>Pseudomonadota</taxon>
        <taxon>Alphaproteobacteria</taxon>
        <taxon>Sphingomonadales</taxon>
        <taxon>Sphingomonadaceae</taxon>
        <taxon>Sphingomonas</taxon>
    </lineage>
</organism>
<dbReference type="AlphaFoldDB" id="A0A147JBJ9"/>
<gene>
    <name evidence="1" type="ORF">NS258_04090</name>
</gene>
<reference evidence="1 2" key="1">
    <citation type="journal article" date="2016" name="Front. Microbiol.">
        <title>Genomic Resource of Rice Seed Associated Bacteria.</title>
        <authorList>
            <person name="Midha S."/>
            <person name="Bansal K."/>
            <person name="Sharma S."/>
            <person name="Kumar N."/>
            <person name="Patil P.P."/>
            <person name="Chaudhry V."/>
            <person name="Patil P.B."/>
        </authorList>
    </citation>
    <scope>NUCLEOTIDE SEQUENCE [LARGE SCALE GENOMIC DNA]</scope>
    <source>
        <strain evidence="1 2">NS258</strain>
    </source>
</reference>
<protein>
    <submittedName>
        <fullName evidence="1">Uncharacterized protein</fullName>
    </submittedName>
</protein>
<evidence type="ECO:0000313" key="2">
    <source>
        <dbReference type="Proteomes" id="UP000074410"/>
    </source>
</evidence>
<name>A0A147JBJ9_9SPHN</name>